<evidence type="ECO:0000313" key="8">
    <source>
        <dbReference type="EMBL" id="KDQ21256.1"/>
    </source>
</evidence>
<reference evidence="9" key="1">
    <citation type="journal article" date="2014" name="Proc. Natl. Acad. Sci. U.S.A.">
        <title>Extensive sampling of basidiomycete genomes demonstrates inadequacy of the white-rot/brown-rot paradigm for wood decay fungi.</title>
        <authorList>
            <person name="Riley R."/>
            <person name="Salamov A.A."/>
            <person name="Brown D.W."/>
            <person name="Nagy L.G."/>
            <person name="Floudas D."/>
            <person name="Held B.W."/>
            <person name="Levasseur A."/>
            <person name="Lombard V."/>
            <person name="Morin E."/>
            <person name="Otillar R."/>
            <person name="Lindquist E.A."/>
            <person name="Sun H."/>
            <person name="LaButti K.M."/>
            <person name="Schmutz J."/>
            <person name="Jabbour D."/>
            <person name="Luo H."/>
            <person name="Baker S.E."/>
            <person name="Pisabarro A.G."/>
            <person name="Walton J.D."/>
            <person name="Blanchette R.A."/>
            <person name="Henrissat B."/>
            <person name="Martin F."/>
            <person name="Cullen D."/>
            <person name="Hibbett D.S."/>
            <person name="Grigoriev I.V."/>
        </authorList>
    </citation>
    <scope>NUCLEOTIDE SEQUENCE [LARGE SCALE GENOMIC DNA]</scope>
    <source>
        <strain evidence="9">FD-172 SS1</strain>
    </source>
</reference>
<dbReference type="PANTHER" id="PTHR47338">
    <property type="entry name" value="ZN(II)2CYS6 TRANSCRIPTION FACTOR (EUROFUNG)-RELATED"/>
    <property type="match status" value="1"/>
</dbReference>
<dbReference type="SMART" id="SM00906">
    <property type="entry name" value="Fungal_trans"/>
    <property type="match status" value="1"/>
</dbReference>
<dbReference type="GO" id="GO:0003677">
    <property type="term" value="F:DNA binding"/>
    <property type="evidence" value="ECO:0007669"/>
    <property type="project" value="InterPro"/>
</dbReference>
<dbReference type="EMBL" id="KL198016">
    <property type="protein sequence ID" value="KDQ21256.1"/>
    <property type="molecule type" value="Genomic_DNA"/>
</dbReference>
<keyword evidence="2" id="KW-0479">Metal-binding</keyword>
<dbReference type="InParanoid" id="A0A067NBV0"/>
<dbReference type="InterPro" id="IPR050815">
    <property type="entry name" value="TF_fung"/>
</dbReference>
<dbReference type="Proteomes" id="UP000027195">
    <property type="component" value="Unassembled WGS sequence"/>
</dbReference>
<evidence type="ECO:0000256" key="4">
    <source>
        <dbReference type="ARBA" id="ARBA00023163"/>
    </source>
</evidence>
<evidence type="ECO:0000256" key="3">
    <source>
        <dbReference type="ARBA" id="ARBA00023015"/>
    </source>
</evidence>
<evidence type="ECO:0000259" key="7">
    <source>
        <dbReference type="PROSITE" id="PS50048"/>
    </source>
</evidence>
<comment type="subcellular location">
    <subcellularLocation>
        <location evidence="1">Nucleus</location>
    </subcellularLocation>
</comment>
<dbReference type="InterPro" id="IPR036864">
    <property type="entry name" value="Zn2-C6_fun-type_DNA-bd_sf"/>
</dbReference>
<dbReference type="OrthoDB" id="2123952at2759"/>
<gene>
    <name evidence="8" type="ORF">BOTBODRAFT_25679</name>
</gene>
<feature type="region of interest" description="Disordered" evidence="6">
    <location>
        <begin position="81"/>
        <end position="112"/>
    </location>
</feature>
<dbReference type="GO" id="GO:0006351">
    <property type="term" value="P:DNA-templated transcription"/>
    <property type="evidence" value="ECO:0007669"/>
    <property type="project" value="InterPro"/>
</dbReference>
<name>A0A067NBV0_BOTB1</name>
<dbReference type="PANTHER" id="PTHR47338:SF29">
    <property type="entry name" value="ZN(2)-C6 FUNGAL-TYPE DOMAIN-CONTAINING PROTEIN"/>
    <property type="match status" value="1"/>
</dbReference>
<evidence type="ECO:0000256" key="6">
    <source>
        <dbReference type="SAM" id="MobiDB-lite"/>
    </source>
</evidence>
<dbReference type="Pfam" id="PF00172">
    <property type="entry name" value="Zn_clus"/>
    <property type="match status" value="1"/>
</dbReference>
<dbReference type="CDD" id="cd12148">
    <property type="entry name" value="fungal_TF_MHR"/>
    <property type="match status" value="1"/>
</dbReference>
<dbReference type="Pfam" id="PF04082">
    <property type="entry name" value="Fungal_trans"/>
    <property type="match status" value="1"/>
</dbReference>
<keyword evidence="3" id="KW-0805">Transcription regulation</keyword>
<dbReference type="GO" id="GO:0000981">
    <property type="term" value="F:DNA-binding transcription factor activity, RNA polymerase II-specific"/>
    <property type="evidence" value="ECO:0007669"/>
    <property type="project" value="InterPro"/>
</dbReference>
<proteinExistence type="predicted"/>
<keyword evidence="5" id="KW-0539">Nucleus</keyword>
<dbReference type="PROSITE" id="PS00463">
    <property type="entry name" value="ZN2_CY6_FUNGAL_1"/>
    <property type="match status" value="1"/>
</dbReference>
<organism evidence="8 9">
    <name type="scientific">Botryobasidium botryosum (strain FD-172 SS1)</name>
    <dbReference type="NCBI Taxonomy" id="930990"/>
    <lineage>
        <taxon>Eukaryota</taxon>
        <taxon>Fungi</taxon>
        <taxon>Dikarya</taxon>
        <taxon>Basidiomycota</taxon>
        <taxon>Agaricomycotina</taxon>
        <taxon>Agaricomycetes</taxon>
        <taxon>Cantharellales</taxon>
        <taxon>Botryobasidiaceae</taxon>
        <taxon>Botryobasidium</taxon>
    </lineage>
</organism>
<dbReference type="GO" id="GO:0008270">
    <property type="term" value="F:zinc ion binding"/>
    <property type="evidence" value="ECO:0007669"/>
    <property type="project" value="InterPro"/>
</dbReference>
<evidence type="ECO:0000256" key="2">
    <source>
        <dbReference type="ARBA" id="ARBA00022723"/>
    </source>
</evidence>
<keyword evidence="4" id="KW-0804">Transcription</keyword>
<dbReference type="SUPFAM" id="SSF57701">
    <property type="entry name" value="Zn2/Cys6 DNA-binding domain"/>
    <property type="match status" value="1"/>
</dbReference>
<dbReference type="Gene3D" id="4.10.240.10">
    <property type="entry name" value="Zn(2)-C6 fungal-type DNA-binding domain"/>
    <property type="match status" value="1"/>
</dbReference>
<feature type="domain" description="Zn(2)-C6 fungal-type" evidence="7">
    <location>
        <begin position="18"/>
        <end position="50"/>
    </location>
</feature>
<protein>
    <recommendedName>
        <fullName evidence="7">Zn(2)-C6 fungal-type domain-containing protein</fullName>
    </recommendedName>
</protein>
<dbReference type="InterPro" id="IPR001138">
    <property type="entry name" value="Zn2Cys6_DnaBD"/>
</dbReference>
<evidence type="ECO:0000256" key="5">
    <source>
        <dbReference type="ARBA" id="ARBA00023242"/>
    </source>
</evidence>
<dbReference type="CDD" id="cd00067">
    <property type="entry name" value="GAL4"/>
    <property type="match status" value="1"/>
</dbReference>
<dbReference type="PROSITE" id="PS50048">
    <property type="entry name" value="ZN2_CY6_FUNGAL_2"/>
    <property type="match status" value="1"/>
</dbReference>
<evidence type="ECO:0000256" key="1">
    <source>
        <dbReference type="ARBA" id="ARBA00004123"/>
    </source>
</evidence>
<dbReference type="InterPro" id="IPR007219">
    <property type="entry name" value="XnlR_reg_dom"/>
</dbReference>
<evidence type="ECO:0000313" key="9">
    <source>
        <dbReference type="Proteomes" id="UP000027195"/>
    </source>
</evidence>
<dbReference type="SMART" id="SM00066">
    <property type="entry name" value="GAL4"/>
    <property type="match status" value="1"/>
</dbReference>
<dbReference type="AlphaFoldDB" id="A0A067NBV0"/>
<dbReference type="GO" id="GO:0005634">
    <property type="term" value="C:nucleus"/>
    <property type="evidence" value="ECO:0007669"/>
    <property type="project" value="UniProtKB-SubCell"/>
</dbReference>
<dbReference type="HOGENOM" id="CLU_022337_0_0_1"/>
<accession>A0A067NBV0</accession>
<keyword evidence="9" id="KW-1185">Reference proteome</keyword>
<sequence length="581" mass="64623">MTSPVFSETYLVLSRGKACVMCRQRKRRCDAVKPICGTCKKAGLSYYCIYGSQDPEVLRIQEESLQERVAELETLIKGLETRAEPERSPQVPVSRSTRRLSSRKSSGAHPRYTVHVPSQDLEASSSTPIPLPIVDPYQAWWQFQDAAPAGIRDPLVEAFIRYRWQFAFEFNVPRFLASLDLPPSHPNAPHPCLLNAVMLSGCLYSSPNGPLRRYEPYFLKRMNQDMAQSLSSVDKLFDFLRASALAGCYFYGTSRLQEGYHYLSTAMRFAIGCGLNAIDTLSLDSQPPSQLLPPCTDMVELGDRINAFWGLYCVDSAGSLVIGAPAAASEREITTTWPCPWEYYQDGRALQQTHGNLSALYESSKAATWARDDNVYALRAKSIALLARASVLLARAKSNNPDLQTFRTDVIAICRASVNYAGSLPPYEDTSGGGDDPAANRSIRAIAFCAAYSAVIQSYGIFGAFAMAGEQMKPEALATQLRAANAAMVVVRDIMSLHYSYMPIYLGWALTPVHEFFIRERERLVERGNQESAEMVCANLSLLLQMFKRLDGVFPKARHVLDEILDHQIRSLVVRRASAPS</sequence>